<keyword evidence="3" id="KW-1185">Reference proteome</keyword>
<dbReference type="Pfam" id="PF14516">
    <property type="entry name" value="AAA_35"/>
    <property type="match status" value="1"/>
</dbReference>
<dbReference type="InterPro" id="IPR029016">
    <property type="entry name" value="GAF-like_dom_sf"/>
</dbReference>
<dbReference type="InterPro" id="IPR041664">
    <property type="entry name" value="AAA_16"/>
</dbReference>
<sequence>MVAIAGYQITDQIYQSSNSLVYRGYREQDNKRVILKILREEYPTLAQLTRYKQEYEITHNFNLERIVKAYTLEHYHNTLVIIFEDFGGQSLRMLLEQQQFTLPEVLKIALKITESLRDIHKYNIIHKDINPSNIVFNPDTQELKLIDFGISSVLNQENPTLNHPSVLEGTLAYMSPEQTGRMNRSLDYRSDFYSLGVTIYELLTCHLPFNTNDPLELIHCHLAKQPIAPHLMIGEENCPKIISNIVMKLMSKTAEERYQSAWGIITDLSQCLNQLESQGEISAFSLGSQDIIDKFQISQKLYGREQEIEALEATFERIFKVDNNSNQKINNSKLSTSKFHLEMMLVSGYSGIGKSALIKEIYKPITQSRGYFIYGKFDQYQRNIPYFAVLQAFSDLVKQLLTETETQLQAWRDKFIKALGANAQIIIDVIPEIELIIGQQPAVTDLSPVESQNRFNLVLQNFIRIFTQPEHPLVIFLDDLQWADTASLKLIQLLMNPSERQCLFLIGTYRDNEVSAAHPLMLAVEQIKQLGSIINEIYLSALDLASVNQLIADTLKTSVELTKPLAKLVLKKTGGNPFFIKEFLKSLYDDGLLHFHPQTLSWQWNIKQIEAQEITDNVVDLMSQKIKKLPRASQKILKLAAVIGNQFSIYTLAIASAKSPREIALSLHQAISEELILPKGNIYKSLELDVLSTEYKIIVEYQFAHDRIQQAAYSLMTEQEKLKLPQQVGQLLLTNTPTEQIEEKIFDIVNQLNFGIPLRKSQAKKNELAQLNLIAGRKAKAAAAYTSALNYLKIGIELLPKSCWQTQYNLSLDLHETAAEVAYLSGDFQQAEQIIQLVLTHAQTLLDKIKVYQVSLEMYKAQNRSLDAIAKGRQALSLLGIELPEQPNLEEVGIALQEVQSSLVGREIEELIDLPDMNDAVYLTAMNILGRLQPITYVTNPLLFAIVVLKQVRLSLTFGNCAMSALGYGTYAIILWSFSQDIKSTYGFGQLALNVLAKYQSKTLAPIVIYAVNNFTRHWQEHLKATLRSLQETYSLGLETGDLEQAAYSLWMYSEHAFWLGTPLLELEQTISNYYLEAVKLKQEIPLQLLTMLGQLVSNLLGYSENPLSLKGDLYNEQIMLPIHQQGSNTQAIFNLKLQKLFLDYLFEDYNQAWQYSEEIKQYIDAVPAKFVVAVFYFYDSLARLAVYTQVDTSEQEKILYQVAENQQIMQQWANYAPMNFLHKFYLVEAERHRVLNQFAEAMDDYDRAIELAHEQEYIHEEALAYELAAKFYLAKGNNKVAETYMKEARYCYVKWGAIAKVKVIEQQYPQIIITIPKQLTSSPLETNPKRTITNTTETSQENLDLHTLIKTSKALSQEKDLQSLLKILMQFVLENAGAEKGFLLWLTSEKLTIEAEASLDSEIQTMRSLTLQESDRLSKTIINYVYRTQETIVLKDAGNEELFATDNYIVNNRIKSVLCLPILSQSKLIGILYLENNLIINAFNEERLEVLKLICSQAAISIENALLRKIEQEQVFEYQVGGCLTTDSLSYIVRQADQDIYKGLKLGEFCYVLNSRHMGKSSLRVKIMQQLQKEQFACAAIDLTSIGSQNITIEQWYAGLIYTLVNTFKLTEFNFRNWWRTFDFLSPVQRFSEFIKEVLLKEIKSKIVIFIDEIDSVISLNFPMDDFFAMIRSCYNNRADYPEYKRLSFVLLGVASPSSLIQDKNRTPFNIGRAITLKGFQLHEIQPLVKGLTSLHSNPQILLAEVLAWTGGQPFLTQKICSLVFHSQKPITEGKEAEWVNDLIVSEVIENWESKDDPEHLKNIRNRLLRSASSTKHLLKIYREILQRGEIAGDDSPEQTELILSGLVSKEDGKLKVYNRIYETVFDITWVEKQLANFD</sequence>
<dbReference type="PROSITE" id="PS50011">
    <property type="entry name" value="PROTEIN_KINASE_DOM"/>
    <property type="match status" value="1"/>
</dbReference>
<evidence type="ECO:0000313" key="2">
    <source>
        <dbReference type="EMBL" id="MBD2735419.1"/>
    </source>
</evidence>
<comment type="caution">
    <text evidence="2">The sequence shown here is derived from an EMBL/GenBank/DDBJ whole genome shotgun (WGS) entry which is preliminary data.</text>
</comment>
<dbReference type="RefSeq" id="WP_190956076.1">
    <property type="nucleotide sequence ID" value="NZ_JACJTU010000014.1"/>
</dbReference>
<dbReference type="EMBL" id="JACJTU010000014">
    <property type="protein sequence ID" value="MBD2735419.1"/>
    <property type="molecule type" value="Genomic_DNA"/>
</dbReference>
<proteinExistence type="predicted"/>
<evidence type="ECO:0000259" key="1">
    <source>
        <dbReference type="PROSITE" id="PS50011"/>
    </source>
</evidence>
<dbReference type="Gene3D" id="1.10.510.10">
    <property type="entry name" value="Transferase(Phosphotransferase) domain 1"/>
    <property type="match status" value="1"/>
</dbReference>
<dbReference type="InterPro" id="IPR011990">
    <property type="entry name" value="TPR-like_helical_dom_sf"/>
</dbReference>
<dbReference type="PANTHER" id="PTHR43642">
    <property type="entry name" value="HYBRID SIGNAL TRANSDUCTION HISTIDINE KINASE G"/>
    <property type="match status" value="1"/>
</dbReference>
<dbReference type="Pfam" id="PF00069">
    <property type="entry name" value="Pkinase"/>
    <property type="match status" value="1"/>
</dbReference>
<protein>
    <submittedName>
        <fullName evidence="2">AAA family ATPase</fullName>
    </submittedName>
</protein>
<dbReference type="SUPFAM" id="SSF52540">
    <property type="entry name" value="P-loop containing nucleoside triphosphate hydrolases"/>
    <property type="match status" value="2"/>
</dbReference>
<gene>
    <name evidence="2" type="ORF">H6H03_16200</name>
</gene>
<accession>A0ABR8K9B5</accession>
<dbReference type="Pfam" id="PF13191">
    <property type="entry name" value="AAA_16"/>
    <property type="match status" value="1"/>
</dbReference>
<dbReference type="Gene3D" id="3.30.200.20">
    <property type="entry name" value="Phosphorylase Kinase, domain 1"/>
    <property type="match status" value="1"/>
</dbReference>
<organism evidence="2 3">
    <name type="scientific">Nostoc paludosum FACHB-159</name>
    <dbReference type="NCBI Taxonomy" id="2692908"/>
    <lineage>
        <taxon>Bacteria</taxon>
        <taxon>Bacillati</taxon>
        <taxon>Cyanobacteriota</taxon>
        <taxon>Cyanophyceae</taxon>
        <taxon>Nostocales</taxon>
        <taxon>Nostocaceae</taxon>
        <taxon>Nostoc</taxon>
    </lineage>
</organism>
<dbReference type="SUPFAM" id="SSF48452">
    <property type="entry name" value="TPR-like"/>
    <property type="match status" value="1"/>
</dbReference>
<dbReference type="SMART" id="SM00065">
    <property type="entry name" value="GAF"/>
    <property type="match status" value="1"/>
</dbReference>
<dbReference type="InterPro" id="IPR011009">
    <property type="entry name" value="Kinase-like_dom_sf"/>
</dbReference>
<dbReference type="InterPro" id="IPR003018">
    <property type="entry name" value="GAF"/>
</dbReference>
<evidence type="ECO:0000313" key="3">
    <source>
        <dbReference type="Proteomes" id="UP000637383"/>
    </source>
</evidence>
<dbReference type="CDD" id="cd14014">
    <property type="entry name" value="STKc_PknB_like"/>
    <property type="match status" value="1"/>
</dbReference>
<feature type="domain" description="Protein kinase" evidence="1">
    <location>
        <begin position="7"/>
        <end position="272"/>
    </location>
</feature>
<dbReference type="Gene3D" id="3.30.450.40">
    <property type="match status" value="1"/>
</dbReference>
<dbReference type="InterPro" id="IPR000719">
    <property type="entry name" value="Prot_kinase_dom"/>
</dbReference>
<name>A0ABR8K9B5_9NOSO</name>
<dbReference type="Pfam" id="PF01590">
    <property type="entry name" value="GAF"/>
    <property type="match status" value="1"/>
</dbReference>
<dbReference type="Proteomes" id="UP000637383">
    <property type="component" value="Unassembled WGS sequence"/>
</dbReference>
<dbReference type="SUPFAM" id="SSF56112">
    <property type="entry name" value="Protein kinase-like (PK-like)"/>
    <property type="match status" value="1"/>
</dbReference>
<dbReference type="InterPro" id="IPR053159">
    <property type="entry name" value="Hybrid_Histidine_Kinase"/>
</dbReference>
<reference evidence="2 3" key="1">
    <citation type="journal article" date="2020" name="ISME J.">
        <title>Comparative genomics reveals insights into cyanobacterial evolution and habitat adaptation.</title>
        <authorList>
            <person name="Chen M.Y."/>
            <person name="Teng W.K."/>
            <person name="Zhao L."/>
            <person name="Hu C.X."/>
            <person name="Zhou Y.K."/>
            <person name="Han B.P."/>
            <person name="Song L.R."/>
            <person name="Shu W.S."/>
        </authorList>
    </citation>
    <scope>NUCLEOTIDE SEQUENCE [LARGE SCALE GENOMIC DNA]</scope>
    <source>
        <strain evidence="2 3">FACHB-159</strain>
    </source>
</reference>
<dbReference type="Gene3D" id="3.40.50.300">
    <property type="entry name" value="P-loop containing nucleotide triphosphate hydrolases"/>
    <property type="match status" value="2"/>
</dbReference>
<dbReference type="PANTHER" id="PTHR43642:SF1">
    <property type="entry name" value="HYBRID SIGNAL TRANSDUCTION HISTIDINE KINASE G"/>
    <property type="match status" value="1"/>
</dbReference>
<dbReference type="InterPro" id="IPR027417">
    <property type="entry name" value="P-loop_NTPase"/>
</dbReference>
<dbReference type="SUPFAM" id="SSF55781">
    <property type="entry name" value="GAF domain-like"/>
    <property type="match status" value="1"/>
</dbReference>